<keyword evidence="2" id="KW-1185">Reference proteome</keyword>
<comment type="caution">
    <text evidence="1">The sequence shown here is derived from an EMBL/GenBank/DDBJ whole genome shotgun (WGS) entry which is preliminary data.</text>
</comment>
<dbReference type="EMBL" id="CAJHJT010000001">
    <property type="protein sequence ID" value="CAD6993712.1"/>
    <property type="molecule type" value="Genomic_DNA"/>
</dbReference>
<dbReference type="AlphaFoldDB" id="A0A811U3I2"/>
<sequence>MMILSRNLEKTTLFMQQRYSTQQALCQFYNISTRTGRTDGGSLNRGAVNFLPATHIQVDNIEQTTAVSASHQLRLSKAFVIQPNHTNSYCRSSIGVGVVEF</sequence>
<reference evidence="1" key="1">
    <citation type="submission" date="2020-11" db="EMBL/GenBank/DDBJ databases">
        <authorList>
            <person name="Whitehead M."/>
        </authorList>
    </citation>
    <scope>NUCLEOTIDE SEQUENCE</scope>
    <source>
        <strain evidence="1">EGII</strain>
    </source>
</reference>
<evidence type="ECO:0000313" key="1">
    <source>
        <dbReference type="EMBL" id="CAD6993712.1"/>
    </source>
</evidence>
<evidence type="ECO:0000313" key="2">
    <source>
        <dbReference type="Proteomes" id="UP000606786"/>
    </source>
</evidence>
<organism evidence="1 2">
    <name type="scientific">Ceratitis capitata</name>
    <name type="common">Mediterranean fruit fly</name>
    <name type="synonym">Tephritis capitata</name>
    <dbReference type="NCBI Taxonomy" id="7213"/>
    <lineage>
        <taxon>Eukaryota</taxon>
        <taxon>Metazoa</taxon>
        <taxon>Ecdysozoa</taxon>
        <taxon>Arthropoda</taxon>
        <taxon>Hexapoda</taxon>
        <taxon>Insecta</taxon>
        <taxon>Pterygota</taxon>
        <taxon>Neoptera</taxon>
        <taxon>Endopterygota</taxon>
        <taxon>Diptera</taxon>
        <taxon>Brachycera</taxon>
        <taxon>Muscomorpha</taxon>
        <taxon>Tephritoidea</taxon>
        <taxon>Tephritidae</taxon>
        <taxon>Ceratitis</taxon>
        <taxon>Ceratitis</taxon>
    </lineage>
</organism>
<proteinExistence type="predicted"/>
<dbReference type="Proteomes" id="UP000606786">
    <property type="component" value="Unassembled WGS sequence"/>
</dbReference>
<gene>
    <name evidence="1" type="ORF">CCAP1982_LOCUS2515</name>
</gene>
<accession>A0A811U3I2</accession>
<name>A0A811U3I2_CERCA</name>
<protein>
    <submittedName>
        <fullName evidence="1">(Mediterranean fruit fly) hypothetical protein</fullName>
    </submittedName>
</protein>